<comment type="caution">
    <text evidence="3">The sequence shown here is derived from an EMBL/GenBank/DDBJ whole genome shotgun (WGS) entry which is preliminary data.</text>
</comment>
<sequence length="117" mass="13080">MPDNITENLRDDLAGTSATPDPETRASEEDTYKNRFDDITLLNFTQNVSARKRYSHRIFLITTGWLISVITILVAVGLAKLKLSDSVLIALLGTTTINVLGFFVIVIQYLFNKDKST</sequence>
<feature type="transmembrane region" description="Helical" evidence="2">
    <location>
        <begin position="58"/>
        <end position="81"/>
    </location>
</feature>
<dbReference type="AlphaFoldDB" id="A0A4R0Q2Q5"/>
<evidence type="ECO:0000313" key="3">
    <source>
        <dbReference type="EMBL" id="TCD28633.1"/>
    </source>
</evidence>
<keyword evidence="2" id="KW-1133">Transmembrane helix</keyword>
<evidence type="ECO:0000256" key="2">
    <source>
        <dbReference type="SAM" id="Phobius"/>
    </source>
</evidence>
<dbReference type="EMBL" id="SJSO01000003">
    <property type="protein sequence ID" value="TCD28633.1"/>
    <property type="molecule type" value="Genomic_DNA"/>
</dbReference>
<keyword evidence="2" id="KW-0472">Membrane</keyword>
<evidence type="ECO:0000256" key="1">
    <source>
        <dbReference type="SAM" id="MobiDB-lite"/>
    </source>
</evidence>
<protein>
    <submittedName>
        <fullName evidence="3">Uncharacterized protein</fullName>
    </submittedName>
</protein>
<dbReference type="Proteomes" id="UP000293925">
    <property type="component" value="Unassembled WGS sequence"/>
</dbReference>
<organism evidence="3 4">
    <name type="scientific">Pedobacter psychrodurus</name>
    <dbReference type="NCBI Taxonomy" id="2530456"/>
    <lineage>
        <taxon>Bacteria</taxon>
        <taxon>Pseudomonadati</taxon>
        <taxon>Bacteroidota</taxon>
        <taxon>Sphingobacteriia</taxon>
        <taxon>Sphingobacteriales</taxon>
        <taxon>Sphingobacteriaceae</taxon>
        <taxon>Pedobacter</taxon>
    </lineage>
</organism>
<keyword evidence="2" id="KW-0812">Transmembrane</keyword>
<dbReference type="RefSeq" id="WP_131527680.1">
    <property type="nucleotide sequence ID" value="NZ_SJSO01000003.1"/>
</dbReference>
<accession>A0A4R0Q2Q5</accession>
<dbReference type="OrthoDB" id="799504at2"/>
<proteinExistence type="predicted"/>
<evidence type="ECO:0000313" key="4">
    <source>
        <dbReference type="Proteomes" id="UP000293925"/>
    </source>
</evidence>
<feature type="transmembrane region" description="Helical" evidence="2">
    <location>
        <begin position="87"/>
        <end position="111"/>
    </location>
</feature>
<reference evidence="3 4" key="1">
    <citation type="submission" date="2019-02" db="EMBL/GenBank/DDBJ databases">
        <title>Pedobacter sp. RP-3-21 sp. nov., isolated from Arctic soil.</title>
        <authorList>
            <person name="Dahal R.H."/>
        </authorList>
    </citation>
    <scope>NUCLEOTIDE SEQUENCE [LARGE SCALE GENOMIC DNA]</scope>
    <source>
        <strain evidence="3 4">RP-3-21</strain>
    </source>
</reference>
<name>A0A4R0Q2Q5_9SPHI</name>
<gene>
    <name evidence="3" type="ORF">EZ456_04385</name>
</gene>
<keyword evidence="4" id="KW-1185">Reference proteome</keyword>
<feature type="region of interest" description="Disordered" evidence="1">
    <location>
        <begin position="1"/>
        <end position="29"/>
    </location>
</feature>